<gene>
    <name evidence="8" type="ORF">FCL42_15550</name>
</gene>
<comment type="cofactor">
    <cofactor evidence="1">
        <name>a divalent metal cation</name>
        <dbReference type="ChEBI" id="CHEBI:60240"/>
    </cofactor>
</comment>
<dbReference type="GO" id="GO:0005524">
    <property type="term" value="F:ATP binding"/>
    <property type="evidence" value="ECO:0007669"/>
    <property type="project" value="InterPro"/>
</dbReference>
<keyword evidence="5" id="KW-0234">DNA repair</keyword>
<dbReference type="Gene3D" id="3.30.470.30">
    <property type="entry name" value="DNA ligase/mRNA capping enzyme"/>
    <property type="match status" value="1"/>
</dbReference>
<dbReference type="RefSeq" id="WP_136864338.1">
    <property type="nucleotide sequence ID" value="NZ_SWCJ01000013.1"/>
</dbReference>
<feature type="domain" description="ATP-dependent DNA ligase family profile" evidence="7">
    <location>
        <begin position="127"/>
        <end position="230"/>
    </location>
</feature>
<name>A0A4U1BNA8_9GAMM</name>
<sequence>MLNNKIGVFSTLAFSVFPFQVQADSPEIMLATDYLQQANISQFLISEKLDGVRAYWTGDKLISRSGNQIMAPKWFTQSLPDFELEGELWIGRGQFSRLLSTVRDQQPNELEWRKVGFYLFDIPNNVQPFEKRYQTLKALTRELNSPHIRAIPQFKVSNQKQLDEKIKWISDSGAEGLMLHHKDNHYLPGRSHQVMKLKLHQDDEALVIDHVAGKGKYTDMMGAIVVETKDGKQFKIGSGFSDAERASPPPIGSIVTFRYNGTTENGIPRFARFLRVHPML</sequence>
<dbReference type="NCBIfam" id="NF006592">
    <property type="entry name" value="PRK09125.1"/>
    <property type="match status" value="1"/>
</dbReference>
<evidence type="ECO:0000313" key="9">
    <source>
        <dbReference type="Proteomes" id="UP000305675"/>
    </source>
</evidence>
<keyword evidence="4" id="KW-0227">DNA damage</keyword>
<dbReference type="PANTHER" id="PTHR47810:SF1">
    <property type="entry name" value="DNA LIGASE B"/>
    <property type="match status" value="1"/>
</dbReference>
<dbReference type="InterPro" id="IPR012310">
    <property type="entry name" value="DNA_ligase_ATP-dep_cent"/>
</dbReference>
<proteinExistence type="predicted"/>
<keyword evidence="3" id="KW-0235">DNA replication</keyword>
<dbReference type="GO" id="GO:0006260">
    <property type="term" value="P:DNA replication"/>
    <property type="evidence" value="ECO:0007669"/>
    <property type="project" value="UniProtKB-KW"/>
</dbReference>
<organism evidence="8 9">
    <name type="scientific">Ferrimonas aestuarii</name>
    <dbReference type="NCBI Taxonomy" id="2569539"/>
    <lineage>
        <taxon>Bacteria</taxon>
        <taxon>Pseudomonadati</taxon>
        <taxon>Pseudomonadota</taxon>
        <taxon>Gammaproteobacteria</taxon>
        <taxon>Alteromonadales</taxon>
        <taxon>Ferrimonadaceae</taxon>
        <taxon>Ferrimonas</taxon>
    </lineage>
</organism>
<dbReference type="EMBL" id="SWCJ01000013">
    <property type="protein sequence ID" value="TKB53086.1"/>
    <property type="molecule type" value="Genomic_DNA"/>
</dbReference>
<evidence type="ECO:0000256" key="3">
    <source>
        <dbReference type="ARBA" id="ARBA00022705"/>
    </source>
</evidence>
<evidence type="ECO:0000256" key="5">
    <source>
        <dbReference type="ARBA" id="ARBA00023204"/>
    </source>
</evidence>
<evidence type="ECO:0000259" key="7">
    <source>
        <dbReference type="PROSITE" id="PS50160"/>
    </source>
</evidence>
<dbReference type="Proteomes" id="UP000305675">
    <property type="component" value="Unassembled WGS sequence"/>
</dbReference>
<dbReference type="SUPFAM" id="SSF50249">
    <property type="entry name" value="Nucleic acid-binding proteins"/>
    <property type="match status" value="1"/>
</dbReference>
<evidence type="ECO:0000256" key="2">
    <source>
        <dbReference type="ARBA" id="ARBA00022598"/>
    </source>
</evidence>
<dbReference type="CDD" id="cd07896">
    <property type="entry name" value="Adenylation_kDNA_ligase_like"/>
    <property type="match status" value="1"/>
</dbReference>
<dbReference type="Gene3D" id="3.30.1490.70">
    <property type="match status" value="1"/>
</dbReference>
<comment type="catalytic activity">
    <reaction evidence="6">
        <text>ATP + (deoxyribonucleotide)n-3'-hydroxyl + 5'-phospho-(deoxyribonucleotide)m = (deoxyribonucleotide)n+m + AMP + diphosphate.</text>
        <dbReference type="EC" id="6.5.1.1"/>
    </reaction>
</comment>
<keyword evidence="2 8" id="KW-0436">Ligase</keyword>
<dbReference type="PANTHER" id="PTHR47810">
    <property type="entry name" value="DNA LIGASE"/>
    <property type="match status" value="1"/>
</dbReference>
<dbReference type="CDD" id="cd08041">
    <property type="entry name" value="OBF_kDNA_ligase_like"/>
    <property type="match status" value="1"/>
</dbReference>
<evidence type="ECO:0000256" key="4">
    <source>
        <dbReference type="ARBA" id="ARBA00022763"/>
    </source>
</evidence>
<protein>
    <submittedName>
        <fullName evidence="8">DNA ligase</fullName>
    </submittedName>
</protein>
<accession>A0A4U1BNA8</accession>
<dbReference type="PROSITE" id="PS50160">
    <property type="entry name" value="DNA_LIGASE_A3"/>
    <property type="match status" value="1"/>
</dbReference>
<dbReference type="SUPFAM" id="SSF56091">
    <property type="entry name" value="DNA ligase/mRNA capping enzyme, catalytic domain"/>
    <property type="match status" value="1"/>
</dbReference>
<dbReference type="GO" id="GO:0003910">
    <property type="term" value="F:DNA ligase (ATP) activity"/>
    <property type="evidence" value="ECO:0007669"/>
    <property type="project" value="UniProtKB-EC"/>
</dbReference>
<evidence type="ECO:0000256" key="1">
    <source>
        <dbReference type="ARBA" id="ARBA00001968"/>
    </source>
</evidence>
<dbReference type="InterPro" id="IPR029319">
    <property type="entry name" value="DNA_ligase_OB"/>
</dbReference>
<dbReference type="Gene3D" id="2.40.50.140">
    <property type="entry name" value="Nucleic acid-binding proteins"/>
    <property type="match status" value="1"/>
</dbReference>
<dbReference type="InterPro" id="IPR012340">
    <property type="entry name" value="NA-bd_OB-fold"/>
</dbReference>
<dbReference type="InterPro" id="IPR050326">
    <property type="entry name" value="NAD_dep_DNA_ligaseB"/>
</dbReference>
<evidence type="ECO:0000256" key="6">
    <source>
        <dbReference type="ARBA" id="ARBA00034003"/>
    </source>
</evidence>
<reference evidence="8 9" key="1">
    <citation type="submission" date="2019-04" db="EMBL/GenBank/DDBJ databases">
        <authorList>
            <person name="Hwang J.C."/>
        </authorList>
    </citation>
    <scope>NUCLEOTIDE SEQUENCE [LARGE SCALE GENOMIC DNA]</scope>
    <source>
        <strain evidence="8 9">IMCC35002</strain>
    </source>
</reference>
<dbReference type="GO" id="GO:0006281">
    <property type="term" value="P:DNA repair"/>
    <property type="evidence" value="ECO:0007669"/>
    <property type="project" value="UniProtKB-KW"/>
</dbReference>
<dbReference type="GO" id="GO:0006310">
    <property type="term" value="P:DNA recombination"/>
    <property type="evidence" value="ECO:0007669"/>
    <property type="project" value="InterPro"/>
</dbReference>
<evidence type="ECO:0000313" key="8">
    <source>
        <dbReference type="EMBL" id="TKB53086.1"/>
    </source>
</evidence>
<dbReference type="Pfam" id="PF01068">
    <property type="entry name" value="DNA_ligase_A_M"/>
    <property type="match status" value="1"/>
</dbReference>
<dbReference type="OrthoDB" id="9782700at2"/>
<dbReference type="Pfam" id="PF14743">
    <property type="entry name" value="DNA_ligase_OB_2"/>
    <property type="match status" value="1"/>
</dbReference>
<dbReference type="AlphaFoldDB" id="A0A4U1BNA8"/>
<comment type="caution">
    <text evidence="8">The sequence shown here is derived from an EMBL/GenBank/DDBJ whole genome shotgun (WGS) entry which is preliminary data.</text>
</comment>
<keyword evidence="9" id="KW-1185">Reference proteome</keyword>